<sequence length="227" mass="26564">MKGRFIISTDKNIAGSPWYIVLFRHFPVRTLLIDMAIPILCYSVLANYEKPLAGIFFAGVWSIMRVIWESVRHKKVSIFALMTIVFTVVEFIMFYVSSSLYWLSLAIRSEIYGILVMATLAFKKTFIEIMVEESKTTNFTEEFKETKYYRNCWRLVTAAWGITYIAKGLFYLYVAPELDIGLAFTIRAILGWPLDIILIAFSIQFPHKYWHREYEKGNITMPIIKEK</sequence>
<protein>
    <recommendedName>
        <fullName evidence="4">Intracellular septation protein A</fullName>
    </recommendedName>
</protein>
<name>A0A1H8XXJ1_9FIRM</name>
<feature type="transmembrane region" description="Helical" evidence="1">
    <location>
        <begin position="51"/>
        <end position="68"/>
    </location>
</feature>
<evidence type="ECO:0000313" key="2">
    <source>
        <dbReference type="EMBL" id="SEP44517.1"/>
    </source>
</evidence>
<feature type="transmembrane region" description="Helical" evidence="1">
    <location>
        <begin position="111"/>
        <end position="131"/>
    </location>
</feature>
<reference evidence="2 3" key="1">
    <citation type="submission" date="2016-10" db="EMBL/GenBank/DDBJ databases">
        <authorList>
            <person name="de Groot N.N."/>
        </authorList>
    </citation>
    <scope>NUCLEOTIDE SEQUENCE [LARGE SCALE GENOMIC DNA]</scope>
    <source>
        <strain evidence="2 3">DSM 13305</strain>
    </source>
</reference>
<organism evidence="2 3">
    <name type="scientific">Propionispora vibrioides</name>
    <dbReference type="NCBI Taxonomy" id="112903"/>
    <lineage>
        <taxon>Bacteria</taxon>
        <taxon>Bacillati</taxon>
        <taxon>Bacillota</taxon>
        <taxon>Negativicutes</taxon>
        <taxon>Selenomonadales</taxon>
        <taxon>Sporomusaceae</taxon>
        <taxon>Propionispora</taxon>
    </lineage>
</organism>
<accession>A0A1H8XXJ1</accession>
<keyword evidence="1" id="KW-0472">Membrane</keyword>
<evidence type="ECO:0000256" key="1">
    <source>
        <dbReference type="SAM" id="Phobius"/>
    </source>
</evidence>
<feature type="transmembrane region" description="Helical" evidence="1">
    <location>
        <begin position="21"/>
        <end position="45"/>
    </location>
</feature>
<dbReference type="OrthoDB" id="1933434at2"/>
<dbReference type="Proteomes" id="UP000198847">
    <property type="component" value="Unassembled WGS sequence"/>
</dbReference>
<evidence type="ECO:0008006" key="4">
    <source>
        <dbReference type="Google" id="ProtNLM"/>
    </source>
</evidence>
<dbReference type="NCBIfam" id="NF041646">
    <property type="entry name" value="VC0807_fam"/>
    <property type="match status" value="1"/>
</dbReference>
<dbReference type="STRING" id="112903.SAMN04490178_13231"/>
<feature type="transmembrane region" description="Helical" evidence="1">
    <location>
        <begin position="152"/>
        <end position="174"/>
    </location>
</feature>
<keyword evidence="1" id="KW-1133">Transmembrane helix</keyword>
<dbReference type="AlphaFoldDB" id="A0A1H8XXJ1"/>
<dbReference type="RefSeq" id="WP_091751415.1">
    <property type="nucleotide sequence ID" value="NZ_FODY01000032.1"/>
</dbReference>
<evidence type="ECO:0000313" key="3">
    <source>
        <dbReference type="Proteomes" id="UP000198847"/>
    </source>
</evidence>
<gene>
    <name evidence="2" type="ORF">SAMN04490178_13231</name>
</gene>
<proteinExistence type="predicted"/>
<keyword evidence="3" id="KW-1185">Reference proteome</keyword>
<feature type="transmembrane region" description="Helical" evidence="1">
    <location>
        <begin position="180"/>
        <end position="203"/>
    </location>
</feature>
<keyword evidence="1" id="KW-0812">Transmembrane</keyword>
<feature type="transmembrane region" description="Helical" evidence="1">
    <location>
        <begin position="80"/>
        <end position="105"/>
    </location>
</feature>
<dbReference type="EMBL" id="FODY01000032">
    <property type="protein sequence ID" value="SEP44517.1"/>
    <property type="molecule type" value="Genomic_DNA"/>
</dbReference>